<dbReference type="AlphaFoldDB" id="A0A2S6N022"/>
<dbReference type="EMBL" id="NHRY01000251">
    <property type="protein sequence ID" value="PPQ27975.1"/>
    <property type="molecule type" value="Genomic_DNA"/>
</dbReference>
<feature type="domain" description="Bacterial transcriptional activator" evidence="3">
    <location>
        <begin position="158"/>
        <end position="290"/>
    </location>
</feature>
<gene>
    <name evidence="4" type="ORF">CCS01_25715</name>
</gene>
<feature type="region of interest" description="Disordered" evidence="2">
    <location>
        <begin position="297"/>
        <end position="317"/>
    </location>
</feature>
<dbReference type="PROSITE" id="PS50005">
    <property type="entry name" value="TPR"/>
    <property type="match status" value="1"/>
</dbReference>
<evidence type="ECO:0000313" key="5">
    <source>
        <dbReference type="Proteomes" id="UP000239724"/>
    </source>
</evidence>
<feature type="repeat" description="TPR" evidence="1">
    <location>
        <begin position="585"/>
        <end position="618"/>
    </location>
</feature>
<evidence type="ECO:0000313" key="4">
    <source>
        <dbReference type="EMBL" id="PPQ27975.1"/>
    </source>
</evidence>
<dbReference type="InterPro" id="IPR036388">
    <property type="entry name" value="WH-like_DNA-bd_sf"/>
</dbReference>
<comment type="caution">
    <text evidence="4">The sequence shown here is derived from an EMBL/GenBank/DDBJ whole genome shotgun (WGS) entry which is preliminary data.</text>
</comment>
<dbReference type="Gene3D" id="1.10.10.10">
    <property type="entry name" value="Winged helix-like DNA-binding domain superfamily/Winged helix DNA-binding domain"/>
    <property type="match status" value="1"/>
</dbReference>
<dbReference type="SMART" id="SM00028">
    <property type="entry name" value="TPR"/>
    <property type="match status" value="3"/>
</dbReference>
<evidence type="ECO:0000259" key="3">
    <source>
        <dbReference type="SMART" id="SM01043"/>
    </source>
</evidence>
<keyword evidence="5" id="KW-1185">Reference proteome</keyword>
<dbReference type="Pfam" id="PF03704">
    <property type="entry name" value="BTAD"/>
    <property type="match status" value="1"/>
</dbReference>
<dbReference type="SMART" id="SM01043">
    <property type="entry name" value="BTAD"/>
    <property type="match status" value="1"/>
</dbReference>
<dbReference type="InterPro" id="IPR051677">
    <property type="entry name" value="AfsR-DnrI-RedD_regulator"/>
</dbReference>
<dbReference type="InterPro" id="IPR019734">
    <property type="entry name" value="TPR_rpt"/>
</dbReference>
<dbReference type="InterPro" id="IPR011990">
    <property type="entry name" value="TPR-like_helical_dom_sf"/>
</dbReference>
<accession>A0A2S6N022</accession>
<name>A0A2S6N022_RHOGL</name>
<dbReference type="InterPro" id="IPR005158">
    <property type="entry name" value="BTAD"/>
</dbReference>
<dbReference type="Proteomes" id="UP000239724">
    <property type="component" value="Unassembled WGS sequence"/>
</dbReference>
<protein>
    <recommendedName>
        <fullName evidence="3">Bacterial transcriptional activator domain-containing protein</fullName>
    </recommendedName>
</protein>
<organism evidence="4 5">
    <name type="scientific">Rhodopila globiformis</name>
    <name type="common">Rhodopseudomonas globiformis</name>
    <dbReference type="NCBI Taxonomy" id="1071"/>
    <lineage>
        <taxon>Bacteria</taxon>
        <taxon>Pseudomonadati</taxon>
        <taxon>Pseudomonadota</taxon>
        <taxon>Alphaproteobacteria</taxon>
        <taxon>Acetobacterales</taxon>
        <taxon>Acetobacteraceae</taxon>
        <taxon>Rhodopila</taxon>
    </lineage>
</organism>
<evidence type="ECO:0000256" key="1">
    <source>
        <dbReference type="PROSITE-ProRule" id="PRU00339"/>
    </source>
</evidence>
<dbReference type="SUPFAM" id="SSF48452">
    <property type="entry name" value="TPR-like"/>
    <property type="match status" value="2"/>
</dbReference>
<sequence>MSLFSEINRHISAKAILSGSGFLAVVVGRIEPGVCRKGSTILQPASRPSERPAVTDHGPRLHLRLLGHMAVTDAKGRSFLPRTRKTRAMLAVLAMASPKPVLRVQLASLLWSRREQEQARASLRQSVHELQDTLGPDWSPLFITDRHHLSLQGAGLEVDAAILSQPGKITPALLSRFEDVLLEDLTGLDPAFDNWLAEARARFVRTGRAIGEGILAACEDPLATIDAAERLLAIDRLHEGAWRAIMRSHAERGAPDRAIDCYDRCRNVLADAGDGRRPSPETEELISRIRGQAQSAIQPISRPVPEAAAQPAAPRLQRPDQNALRIRVAALRTLGDECNNSLAIGLADEISAGLSRFRGISCLPALAWPDPANEAAGGALGYPWENPSADLMLDGTIQQVAGRIRLIMRLLDLRAGGAIAWAGRFDREMTDLLALQDELSATIVAQIDTHLLRHEGQRTTATQQDEMTAQELLLRALPDIYRLEKKNFLQAGRLLEASLQADSGNSVTHGWLAYWNLLYVGQGWAPDPAAAVAEATRLVERAVTLDPGDSSALTLAGHVRAFLCRRPEEAIALHERALALNPNMAMAWCFSGFAHSYMGEHDEALRRINQAIRLSPADPHVFFFDMALVIVHLMRGDHASAVEAGRRAIELNPLFSSTYKSYLSALGWSGRLREAAAVRDRLLVLEPGFSVEQAMQHAPFIRPEDVTRYVEGLRLAGVP</sequence>
<dbReference type="PANTHER" id="PTHR35807">
    <property type="entry name" value="TRANSCRIPTIONAL REGULATOR REDD-RELATED"/>
    <property type="match status" value="1"/>
</dbReference>
<dbReference type="Gene3D" id="1.25.40.10">
    <property type="entry name" value="Tetratricopeptide repeat domain"/>
    <property type="match status" value="2"/>
</dbReference>
<feature type="compositionally biased region" description="Low complexity" evidence="2">
    <location>
        <begin position="303"/>
        <end position="317"/>
    </location>
</feature>
<evidence type="ECO:0000256" key="2">
    <source>
        <dbReference type="SAM" id="MobiDB-lite"/>
    </source>
</evidence>
<reference evidence="4 5" key="1">
    <citation type="journal article" date="2018" name="Arch. Microbiol.">
        <title>New insights into the metabolic potential of the phototrophic purple bacterium Rhodopila globiformis DSM 161(T) from its draft genome sequence and evidence for a vanadium-dependent nitrogenase.</title>
        <authorList>
            <person name="Imhoff J.F."/>
            <person name="Rahn T."/>
            <person name="Kunzel S."/>
            <person name="Neulinger S.C."/>
        </authorList>
    </citation>
    <scope>NUCLEOTIDE SEQUENCE [LARGE SCALE GENOMIC DNA]</scope>
    <source>
        <strain evidence="4 5">DSM 161</strain>
    </source>
</reference>
<keyword evidence="1" id="KW-0802">TPR repeat</keyword>
<proteinExistence type="predicted"/>